<protein>
    <submittedName>
        <fullName evidence="1">Uncharacterized protein</fullName>
    </submittedName>
</protein>
<evidence type="ECO:0000313" key="1">
    <source>
        <dbReference type="EMBL" id="EGO29122.1"/>
    </source>
</evidence>
<dbReference type="KEGG" id="sla:SERLADRAFT_377536"/>
<proteinExistence type="predicted"/>
<dbReference type="Proteomes" id="UP000008064">
    <property type="component" value="Unassembled WGS sequence"/>
</dbReference>
<dbReference type="GeneID" id="18810725"/>
<gene>
    <name evidence="1" type="ORF">SERLADRAFT_377536</name>
</gene>
<sequence length="67" mass="7478">MKAEGILVELVVEMVRVRSDRKAPRIASEGILKKPSSATPAKFRLRWLSRGKAAMKDNVLTAEEVLE</sequence>
<dbReference type="AlphaFoldDB" id="F8NGP0"/>
<name>F8NGP0_SERL9</name>
<reference evidence="1" key="1">
    <citation type="submission" date="2011-04" db="EMBL/GenBank/DDBJ databases">
        <title>Evolution of plant cell wall degrading machinery underlies the functional diversity of forest fungi.</title>
        <authorList>
            <consortium name="US DOE Joint Genome Institute (JGI-PGF)"/>
            <person name="Eastwood D.C."/>
            <person name="Floudas D."/>
            <person name="Binder M."/>
            <person name="Majcherczyk A."/>
            <person name="Schneider P."/>
            <person name="Aerts A."/>
            <person name="Asiegbu F.O."/>
            <person name="Baker S.E."/>
            <person name="Barry K."/>
            <person name="Bendiksby M."/>
            <person name="Blumentritt M."/>
            <person name="Coutinho P.M."/>
            <person name="Cullen D."/>
            <person name="Cullen D."/>
            <person name="Gathman A."/>
            <person name="Goodell B."/>
            <person name="Henrissat B."/>
            <person name="Ihrmark K."/>
            <person name="Kauserud H."/>
            <person name="Kohler A."/>
            <person name="LaButti K."/>
            <person name="Lapidus A."/>
            <person name="Lavin J.L."/>
            <person name="Lee Y.-H."/>
            <person name="Lindquist E."/>
            <person name="Lilly W."/>
            <person name="Lucas S."/>
            <person name="Morin E."/>
            <person name="Murat C."/>
            <person name="Oguiza J.A."/>
            <person name="Park J."/>
            <person name="Pisabarro A.G."/>
            <person name="Riley R."/>
            <person name="Rosling A."/>
            <person name="Salamov A."/>
            <person name="Schmidt O."/>
            <person name="Schmutz J."/>
            <person name="Skrede I."/>
            <person name="Stenlid J."/>
            <person name="Wiebenga A."/>
            <person name="Xie X."/>
            <person name="Kues U."/>
            <person name="Hibbett D.S."/>
            <person name="Hoffmeister D."/>
            <person name="Hogberg N."/>
            <person name="Martin F."/>
            <person name="Grigoriev I.V."/>
            <person name="Watkinson S.C."/>
        </authorList>
    </citation>
    <scope>NUCLEOTIDE SEQUENCE</scope>
    <source>
        <strain evidence="1">S7.9</strain>
    </source>
</reference>
<dbReference type="RefSeq" id="XP_007313364.1">
    <property type="nucleotide sequence ID" value="XM_007313302.1"/>
</dbReference>
<accession>F8NGP0</accession>
<dbReference type="HOGENOM" id="CLU_2814006_0_0_1"/>
<organism>
    <name type="scientific">Serpula lacrymans var. lacrymans (strain S7.9)</name>
    <name type="common">Dry rot fungus</name>
    <dbReference type="NCBI Taxonomy" id="578457"/>
    <lineage>
        <taxon>Eukaryota</taxon>
        <taxon>Fungi</taxon>
        <taxon>Dikarya</taxon>
        <taxon>Basidiomycota</taxon>
        <taxon>Agaricomycotina</taxon>
        <taxon>Agaricomycetes</taxon>
        <taxon>Agaricomycetidae</taxon>
        <taxon>Boletales</taxon>
        <taxon>Coniophorineae</taxon>
        <taxon>Serpulaceae</taxon>
        <taxon>Serpula</taxon>
    </lineage>
</organism>
<dbReference type="EMBL" id="GL945429">
    <property type="protein sequence ID" value="EGO29122.1"/>
    <property type="molecule type" value="Genomic_DNA"/>
</dbReference>